<feature type="domain" description="Aminotransferase class I/classII large" evidence="18">
    <location>
        <begin position="14"/>
        <end position="94"/>
    </location>
</feature>
<dbReference type="InterPro" id="IPR015422">
    <property type="entry name" value="PyrdxlP-dep_Trfase_small"/>
</dbReference>
<dbReference type="GO" id="GO:0006533">
    <property type="term" value="P:L-aspartate catabolic process"/>
    <property type="evidence" value="ECO:0007669"/>
    <property type="project" value="TreeGrafter"/>
</dbReference>
<dbReference type="PANTHER" id="PTHR11879:SF22">
    <property type="entry name" value="ASPARTATE AMINOTRANSFERASE, MITOCHONDRIAL"/>
    <property type="match status" value="1"/>
</dbReference>
<evidence type="ECO:0000256" key="1">
    <source>
        <dbReference type="ARBA" id="ARBA00001933"/>
    </source>
</evidence>
<reference evidence="19" key="1">
    <citation type="submission" date="2020-12" db="EMBL/GenBank/DDBJ databases">
        <authorList>
            <consortium name="Molecular Ecology Group"/>
        </authorList>
    </citation>
    <scope>NUCLEOTIDE SEQUENCE</scope>
    <source>
        <strain evidence="19">TBG_1078</strain>
    </source>
</reference>
<dbReference type="EMBL" id="CAJHUB010000754">
    <property type="protein sequence ID" value="CAD7682451.1"/>
    <property type="molecule type" value="Genomic_DNA"/>
</dbReference>
<evidence type="ECO:0000256" key="14">
    <source>
        <dbReference type="ARBA" id="ARBA00042867"/>
    </source>
</evidence>
<evidence type="ECO:0000256" key="2">
    <source>
        <dbReference type="ARBA" id="ARBA00007441"/>
    </source>
</evidence>
<evidence type="ECO:0000256" key="7">
    <source>
        <dbReference type="ARBA" id="ARBA00022898"/>
    </source>
</evidence>
<protein>
    <recommendedName>
        <fullName evidence="9">Aspartate aminotransferase, mitochondrial</fullName>
        <ecNumber evidence="4">2.6.1.1</ecNumber>
    </recommendedName>
    <alternativeName>
        <fullName evidence="11">Fatty acid-binding protein</fullName>
    </alternativeName>
    <alternativeName>
        <fullName evidence="16">Glutamate oxaloacetate transaminase 2</fullName>
    </alternativeName>
    <alternativeName>
        <fullName evidence="10">Kynurenine aminotransferase 4</fullName>
    </alternativeName>
    <alternativeName>
        <fullName evidence="15">Kynurenine aminotransferase IV</fullName>
    </alternativeName>
    <alternativeName>
        <fullName evidence="14">Kynurenine--oxoglutarate transaminase 4</fullName>
    </alternativeName>
    <alternativeName>
        <fullName evidence="12">Kynurenine--oxoglutarate transaminase IV</fullName>
    </alternativeName>
    <alternativeName>
        <fullName evidence="13">Plasma membrane-associated fatty acid-binding protein</fullName>
    </alternativeName>
</protein>
<feature type="domain" description="Aminotransferase class I/classII large" evidence="18">
    <location>
        <begin position="111"/>
        <end position="236"/>
    </location>
</feature>
<dbReference type="PANTHER" id="PTHR11879">
    <property type="entry name" value="ASPARTATE AMINOTRANSFERASE"/>
    <property type="match status" value="1"/>
</dbReference>
<evidence type="ECO:0000256" key="8">
    <source>
        <dbReference type="ARBA" id="ARBA00037556"/>
    </source>
</evidence>
<sequence length="250" mass="28377">MTSARAKRHQQQKKKKMNLGVGAYQDDNGKPYVLLSVQKAKTHIAEKILDKEYLPIMELAEFCKASVELALVENNEVLKSRQYVTMQIISGTWNLKVGDSLLQRFFKFSRDKNNLFAFFGMACQDFASSDCNKEAWAICHFIFIEQGINVCLCQTYTKNLGLYSKHLKILFRLMYSNSPINGAWITLTIRSALTLKGIAQHIISMWTQLVSNLKKEGVPIYMTKDGHISVAGLTLGNMDYLAHAIHKVTM</sequence>
<accession>A0A811Z0Y5</accession>
<dbReference type="AlphaFoldDB" id="A0A811Z0Y5"/>
<organism evidence="19 20">
    <name type="scientific">Nyctereutes procyonoides</name>
    <name type="common">Raccoon dog</name>
    <name type="synonym">Canis procyonoides</name>
    <dbReference type="NCBI Taxonomy" id="34880"/>
    <lineage>
        <taxon>Eukaryota</taxon>
        <taxon>Metazoa</taxon>
        <taxon>Chordata</taxon>
        <taxon>Craniata</taxon>
        <taxon>Vertebrata</taxon>
        <taxon>Euteleostomi</taxon>
        <taxon>Mammalia</taxon>
        <taxon>Eutheria</taxon>
        <taxon>Laurasiatheria</taxon>
        <taxon>Carnivora</taxon>
        <taxon>Caniformia</taxon>
        <taxon>Canidae</taxon>
        <taxon>Nyctereutes</taxon>
    </lineage>
</organism>
<dbReference type="InterPro" id="IPR004839">
    <property type="entry name" value="Aminotransferase_I/II_large"/>
</dbReference>
<evidence type="ECO:0000256" key="4">
    <source>
        <dbReference type="ARBA" id="ARBA00012753"/>
    </source>
</evidence>
<evidence type="ECO:0000259" key="18">
    <source>
        <dbReference type="Pfam" id="PF00155"/>
    </source>
</evidence>
<evidence type="ECO:0000256" key="9">
    <source>
        <dbReference type="ARBA" id="ARBA00040891"/>
    </source>
</evidence>
<dbReference type="Gene3D" id="3.90.1150.10">
    <property type="entry name" value="Aspartate Aminotransferase, domain 1"/>
    <property type="match status" value="2"/>
</dbReference>
<dbReference type="Proteomes" id="UP000645828">
    <property type="component" value="Unassembled WGS sequence"/>
</dbReference>
<evidence type="ECO:0000256" key="15">
    <source>
        <dbReference type="ARBA" id="ARBA00042891"/>
    </source>
</evidence>
<evidence type="ECO:0000256" key="3">
    <source>
        <dbReference type="ARBA" id="ARBA00011738"/>
    </source>
</evidence>
<dbReference type="PRINTS" id="PR00799">
    <property type="entry name" value="TRANSAMINASE"/>
</dbReference>
<comment type="similarity">
    <text evidence="2">Belongs to the class-I pyridoxal-phosphate-dependent aminotransferase family.</text>
</comment>
<dbReference type="EC" id="2.6.1.1" evidence="4"/>
<feature type="region of interest" description="Disordered" evidence="17">
    <location>
        <begin position="1"/>
        <end position="23"/>
    </location>
</feature>
<evidence type="ECO:0000256" key="6">
    <source>
        <dbReference type="ARBA" id="ARBA00022679"/>
    </source>
</evidence>
<evidence type="ECO:0000256" key="11">
    <source>
        <dbReference type="ARBA" id="ARBA00041432"/>
    </source>
</evidence>
<keyword evidence="5" id="KW-0032">Aminotransferase</keyword>
<name>A0A811Z0Y5_NYCPR</name>
<evidence type="ECO:0000313" key="19">
    <source>
        <dbReference type="EMBL" id="CAD7682451.1"/>
    </source>
</evidence>
<evidence type="ECO:0000256" key="12">
    <source>
        <dbReference type="ARBA" id="ARBA00041746"/>
    </source>
</evidence>
<dbReference type="Pfam" id="PF00155">
    <property type="entry name" value="Aminotran_1_2"/>
    <property type="match status" value="2"/>
</dbReference>
<dbReference type="Gene3D" id="3.40.640.10">
    <property type="entry name" value="Type I PLP-dependent aspartate aminotransferase-like (Major domain)"/>
    <property type="match status" value="2"/>
</dbReference>
<keyword evidence="6" id="KW-0808">Transferase</keyword>
<evidence type="ECO:0000256" key="5">
    <source>
        <dbReference type="ARBA" id="ARBA00022576"/>
    </source>
</evidence>
<comment type="subunit">
    <text evidence="3">Homodimer.</text>
</comment>
<evidence type="ECO:0000256" key="17">
    <source>
        <dbReference type="SAM" id="MobiDB-lite"/>
    </source>
</evidence>
<proteinExistence type="inferred from homology"/>
<comment type="function">
    <text evidence="8">Catalyzes the irreversible transamination of the L-tryptophan metabolite L-kynurenine to form kynurenic acid (KA). As a member of the malate-aspartate shuttle, it has a key role in the intracellular NAD(H) redox balance. Is important for metabolite exchange between mitochondria and cytosol, and for amino acid metabolism. Facilitates cellular uptake of long-chain free fatty acids.</text>
</comment>
<evidence type="ECO:0000313" key="20">
    <source>
        <dbReference type="Proteomes" id="UP000645828"/>
    </source>
</evidence>
<keyword evidence="7" id="KW-0663">Pyridoxal phosphate</keyword>
<keyword evidence="20" id="KW-1185">Reference proteome</keyword>
<comment type="caution">
    <text evidence="19">The sequence shown here is derived from an EMBL/GenBank/DDBJ whole genome shotgun (WGS) entry which is preliminary data.</text>
</comment>
<feature type="compositionally biased region" description="Basic residues" evidence="17">
    <location>
        <begin position="1"/>
        <end position="17"/>
    </location>
</feature>
<dbReference type="GO" id="GO:0005739">
    <property type="term" value="C:mitochondrion"/>
    <property type="evidence" value="ECO:0007669"/>
    <property type="project" value="TreeGrafter"/>
</dbReference>
<dbReference type="InterPro" id="IPR015424">
    <property type="entry name" value="PyrdxlP-dep_Trfase"/>
</dbReference>
<comment type="cofactor">
    <cofactor evidence="1">
        <name>pyridoxal 5'-phosphate</name>
        <dbReference type="ChEBI" id="CHEBI:597326"/>
    </cofactor>
</comment>
<dbReference type="GO" id="GO:0004069">
    <property type="term" value="F:L-aspartate:2-oxoglutarate aminotransferase activity"/>
    <property type="evidence" value="ECO:0007669"/>
    <property type="project" value="UniProtKB-EC"/>
</dbReference>
<dbReference type="InterPro" id="IPR015421">
    <property type="entry name" value="PyrdxlP-dep_Trfase_major"/>
</dbReference>
<evidence type="ECO:0000256" key="10">
    <source>
        <dbReference type="ARBA" id="ARBA00041257"/>
    </source>
</evidence>
<dbReference type="InterPro" id="IPR000796">
    <property type="entry name" value="Asp_trans"/>
</dbReference>
<evidence type="ECO:0000256" key="13">
    <source>
        <dbReference type="ARBA" id="ARBA00041887"/>
    </source>
</evidence>
<gene>
    <name evidence="19" type="ORF">NYPRO_LOCUS15243</name>
</gene>
<dbReference type="SUPFAM" id="SSF53383">
    <property type="entry name" value="PLP-dependent transferases"/>
    <property type="match status" value="1"/>
</dbReference>
<evidence type="ECO:0000256" key="16">
    <source>
        <dbReference type="ARBA" id="ARBA00043057"/>
    </source>
</evidence>
<dbReference type="GO" id="GO:0030170">
    <property type="term" value="F:pyridoxal phosphate binding"/>
    <property type="evidence" value="ECO:0007669"/>
    <property type="project" value="InterPro"/>
</dbReference>